<dbReference type="CDD" id="cd18793">
    <property type="entry name" value="SF2_C_SNF"/>
    <property type="match status" value="1"/>
</dbReference>
<organism evidence="5 6">
    <name type="scientific">Sporothrix bragantina</name>
    <dbReference type="NCBI Taxonomy" id="671064"/>
    <lineage>
        <taxon>Eukaryota</taxon>
        <taxon>Fungi</taxon>
        <taxon>Dikarya</taxon>
        <taxon>Ascomycota</taxon>
        <taxon>Pezizomycotina</taxon>
        <taxon>Sordariomycetes</taxon>
        <taxon>Sordariomycetidae</taxon>
        <taxon>Ophiostomatales</taxon>
        <taxon>Ophiostomataceae</taxon>
        <taxon>Sporothrix</taxon>
    </lineage>
</organism>
<keyword evidence="3" id="KW-0067">ATP-binding</keyword>
<dbReference type="PROSITE" id="PS51194">
    <property type="entry name" value="HELICASE_CTER"/>
    <property type="match status" value="1"/>
</dbReference>
<reference evidence="5 6" key="1">
    <citation type="submission" date="2024-01" db="EMBL/GenBank/DDBJ databases">
        <authorList>
            <person name="Allen C."/>
            <person name="Tagirdzhanova G."/>
        </authorList>
    </citation>
    <scope>NUCLEOTIDE SEQUENCE [LARGE SCALE GENOMIC DNA]</scope>
</reference>
<dbReference type="PANTHER" id="PTHR45626">
    <property type="entry name" value="TRANSCRIPTION TERMINATION FACTOR 2-RELATED"/>
    <property type="match status" value="1"/>
</dbReference>
<dbReference type="InterPro" id="IPR050628">
    <property type="entry name" value="SNF2_RAD54_helicase_TF"/>
</dbReference>
<evidence type="ECO:0000256" key="2">
    <source>
        <dbReference type="ARBA" id="ARBA00022801"/>
    </source>
</evidence>
<evidence type="ECO:0000256" key="1">
    <source>
        <dbReference type="ARBA" id="ARBA00022741"/>
    </source>
</evidence>
<evidence type="ECO:0000313" key="5">
    <source>
        <dbReference type="EMBL" id="CAK7213479.1"/>
    </source>
</evidence>
<dbReference type="InterPro" id="IPR001650">
    <property type="entry name" value="Helicase_C-like"/>
</dbReference>
<dbReference type="Gene3D" id="3.40.50.300">
    <property type="entry name" value="P-loop containing nucleotide triphosphate hydrolases"/>
    <property type="match status" value="1"/>
</dbReference>
<evidence type="ECO:0000256" key="3">
    <source>
        <dbReference type="ARBA" id="ARBA00022840"/>
    </source>
</evidence>
<dbReference type="PANTHER" id="PTHR45626:SF52">
    <property type="entry name" value="SINGLE-STRANDED DNA-DEPENDENT ATPASE (EUROFUNG)"/>
    <property type="match status" value="1"/>
</dbReference>
<evidence type="ECO:0000259" key="4">
    <source>
        <dbReference type="PROSITE" id="PS51194"/>
    </source>
</evidence>
<keyword evidence="2" id="KW-0378">Hydrolase</keyword>
<proteinExistence type="predicted"/>
<protein>
    <recommendedName>
        <fullName evidence="4">Helicase C-terminal domain-containing protein</fullName>
    </recommendedName>
</protein>
<gene>
    <name evidence="5" type="ORF">SBRCBS47491_001814</name>
</gene>
<dbReference type="EMBL" id="CAWUHC010000010">
    <property type="protein sequence ID" value="CAK7213479.1"/>
    <property type="molecule type" value="Genomic_DNA"/>
</dbReference>
<accession>A0ABP0B2D7</accession>
<dbReference type="SMART" id="SM00490">
    <property type="entry name" value="HELICc"/>
    <property type="match status" value="1"/>
</dbReference>
<keyword evidence="6" id="KW-1185">Reference proteome</keyword>
<comment type="caution">
    <text evidence="5">The sequence shown here is derived from an EMBL/GenBank/DDBJ whole genome shotgun (WGS) entry which is preliminary data.</text>
</comment>
<name>A0ABP0B2D7_9PEZI</name>
<dbReference type="Proteomes" id="UP001642406">
    <property type="component" value="Unassembled WGS sequence"/>
</dbReference>
<dbReference type="SUPFAM" id="SSF52540">
    <property type="entry name" value="P-loop containing nucleoside triphosphate hydrolases"/>
    <property type="match status" value="1"/>
</dbReference>
<dbReference type="Pfam" id="PF00271">
    <property type="entry name" value="Helicase_C"/>
    <property type="match status" value="1"/>
</dbReference>
<evidence type="ECO:0000313" key="6">
    <source>
        <dbReference type="Proteomes" id="UP001642406"/>
    </source>
</evidence>
<dbReference type="InterPro" id="IPR049730">
    <property type="entry name" value="SNF2/RAD54-like_C"/>
</dbReference>
<sequence>MADHAPKLKLPTKRDRIEWVQMTPDDRGLYDFLQRFAFAATTTRKPTTVHKARSRVKRLDVHAAKKKAGASTNILALISMLRLVCDHGEALLPALAQQAWRNRDPALLSWSMFEKEAGLRQCAACDSEIEDVDTVGPPAEEELACGHNLFWTKMLDLIAAALREKGVDFCRIDGRSTLSQRAKALDRFGQDPACTIVLASTGAAGEGIKLTAANSVHIVEPHWNPMAEEQAIGRIYRIGQKRDVEVVRYIVRDSIEDV</sequence>
<keyword evidence="1" id="KW-0547">Nucleotide-binding</keyword>
<dbReference type="InterPro" id="IPR027417">
    <property type="entry name" value="P-loop_NTPase"/>
</dbReference>
<feature type="domain" description="Helicase C-terminal" evidence="4">
    <location>
        <begin position="131"/>
        <end position="258"/>
    </location>
</feature>